<dbReference type="Proteomes" id="UP000095751">
    <property type="component" value="Unassembled WGS sequence"/>
</dbReference>
<reference evidence="2 3" key="1">
    <citation type="submission" date="2016-09" db="EMBL/GenBank/DDBJ databases">
        <title>Extensive genetic diversity and differential bi-allelic expression allows diatom success in the polar Southern Ocean.</title>
        <authorList>
            <consortium name="DOE Joint Genome Institute"/>
            <person name="Mock T."/>
            <person name="Otillar R.P."/>
            <person name="Strauss J."/>
            <person name="Dupont C."/>
            <person name="Frickenhaus S."/>
            <person name="Maumus F."/>
            <person name="Mcmullan M."/>
            <person name="Sanges R."/>
            <person name="Schmutz J."/>
            <person name="Toseland A."/>
            <person name="Valas R."/>
            <person name="Veluchamy A."/>
            <person name="Ward B.J."/>
            <person name="Allen A."/>
            <person name="Barry K."/>
            <person name="Falciatore A."/>
            <person name="Ferrante M."/>
            <person name="Fortunato A.E."/>
            <person name="Gloeckner G."/>
            <person name="Gruber A."/>
            <person name="Hipkin R."/>
            <person name="Janech M."/>
            <person name="Kroth P."/>
            <person name="Leese F."/>
            <person name="Lindquist E."/>
            <person name="Lyon B.R."/>
            <person name="Martin J."/>
            <person name="Mayer C."/>
            <person name="Parker M."/>
            <person name="Quesneville H."/>
            <person name="Raymond J."/>
            <person name="Uhlig C."/>
            <person name="Valentin K.U."/>
            <person name="Worden A.Z."/>
            <person name="Armbrust E.V."/>
            <person name="Bowler C."/>
            <person name="Green B."/>
            <person name="Moulton V."/>
            <person name="Van Oosterhout C."/>
            <person name="Grigoriev I."/>
        </authorList>
    </citation>
    <scope>NUCLEOTIDE SEQUENCE [LARGE SCALE GENOMIC DNA]</scope>
    <source>
        <strain evidence="2 3">CCMP1102</strain>
    </source>
</reference>
<dbReference type="KEGG" id="fcy:FRACYDRAFT_164118"/>
<proteinExistence type="predicted"/>
<feature type="non-terminal residue" evidence="2">
    <location>
        <position position="1"/>
    </location>
</feature>
<dbReference type="AlphaFoldDB" id="A0A1E7EJI2"/>
<dbReference type="InterPro" id="IPR011333">
    <property type="entry name" value="SKP1/BTB/POZ_sf"/>
</dbReference>
<feature type="domain" description="Potassium channel tetramerisation-type BTB" evidence="1">
    <location>
        <begin position="2"/>
        <end position="97"/>
    </location>
</feature>
<evidence type="ECO:0000259" key="1">
    <source>
        <dbReference type="Pfam" id="PF02214"/>
    </source>
</evidence>
<dbReference type="InterPro" id="IPR045068">
    <property type="entry name" value="BACURD1-3"/>
</dbReference>
<evidence type="ECO:0000313" key="2">
    <source>
        <dbReference type="EMBL" id="OEU06045.1"/>
    </source>
</evidence>
<accession>A0A1E7EJI2</accession>
<protein>
    <submittedName>
        <fullName evidence="2">POZ domain-containing protein</fullName>
    </submittedName>
</protein>
<feature type="non-terminal residue" evidence="2">
    <location>
        <position position="107"/>
    </location>
</feature>
<name>A0A1E7EJI2_9STRA</name>
<organism evidence="2 3">
    <name type="scientific">Fragilariopsis cylindrus CCMP1102</name>
    <dbReference type="NCBI Taxonomy" id="635003"/>
    <lineage>
        <taxon>Eukaryota</taxon>
        <taxon>Sar</taxon>
        <taxon>Stramenopiles</taxon>
        <taxon>Ochrophyta</taxon>
        <taxon>Bacillariophyta</taxon>
        <taxon>Bacillariophyceae</taxon>
        <taxon>Bacillariophycidae</taxon>
        <taxon>Bacillariales</taxon>
        <taxon>Bacillariaceae</taxon>
        <taxon>Fragilariopsis</taxon>
    </lineage>
</organism>
<evidence type="ECO:0000313" key="3">
    <source>
        <dbReference type="Proteomes" id="UP000095751"/>
    </source>
</evidence>
<dbReference type="Gene3D" id="3.30.710.10">
    <property type="entry name" value="Potassium Channel Kv1.1, Chain A"/>
    <property type="match status" value="1"/>
</dbReference>
<dbReference type="Pfam" id="PF02214">
    <property type="entry name" value="BTB_2"/>
    <property type="match status" value="1"/>
</dbReference>
<dbReference type="PANTHER" id="PTHR11145">
    <property type="entry name" value="BTB/POZ DOMAIN-CONTAINING ADAPTER FOR CUL3-MEDIATED RHOA DEGRADATION PROTEIN FAMILY MEMBER"/>
    <property type="match status" value="1"/>
</dbReference>
<dbReference type="InParanoid" id="A0A1E7EJI2"/>
<dbReference type="GO" id="GO:0051260">
    <property type="term" value="P:protein homooligomerization"/>
    <property type="evidence" value="ECO:0007669"/>
    <property type="project" value="InterPro"/>
</dbReference>
<dbReference type="PANTHER" id="PTHR11145:SF8">
    <property type="entry name" value="RE57120P"/>
    <property type="match status" value="1"/>
</dbReference>
<dbReference type="EMBL" id="KV784432">
    <property type="protein sequence ID" value="OEU06045.1"/>
    <property type="molecule type" value="Genomic_DNA"/>
</dbReference>
<keyword evidence="3" id="KW-1185">Reference proteome</keyword>
<gene>
    <name evidence="2" type="ORF">FRACYDRAFT_164118</name>
</gene>
<dbReference type="OrthoDB" id="66888at2759"/>
<dbReference type="InterPro" id="IPR003131">
    <property type="entry name" value="T1-type_BTB"/>
</dbReference>
<sequence length="107" mass="11985">IIRLNVGGQHFITTQTTLCAVEGSLLANMSRKYAQPIKIGGELFLDRNPIAFGVILDYLRDGCRVMVDLPSNKHNNDETTLLQRLRTDADYFGLPGLVLYCDTKLRS</sequence>
<dbReference type="SUPFAM" id="SSF54695">
    <property type="entry name" value="POZ domain"/>
    <property type="match status" value="1"/>
</dbReference>
<dbReference type="CDD" id="cd18316">
    <property type="entry name" value="BTB_POZ_KCTD-like"/>
    <property type="match status" value="1"/>
</dbReference>